<name>A0AAN5CI68_9BILA</name>
<evidence type="ECO:0000256" key="7">
    <source>
        <dbReference type="RuleBase" id="RU000590"/>
    </source>
</evidence>
<evidence type="ECO:0000256" key="4">
    <source>
        <dbReference type="ARBA" id="ARBA00022801"/>
    </source>
</evidence>
<dbReference type="FunFam" id="3.90.230.10:FF:000002">
    <property type="entry name" value="Xaa-Pro aminopeptidase 3"/>
    <property type="match status" value="1"/>
</dbReference>
<keyword evidence="10" id="KW-1185">Reference proteome</keyword>
<evidence type="ECO:0000313" key="10">
    <source>
        <dbReference type="Proteomes" id="UP001328107"/>
    </source>
</evidence>
<dbReference type="InterPro" id="IPR052433">
    <property type="entry name" value="X-Pro_dipept-like"/>
</dbReference>
<evidence type="ECO:0000259" key="8">
    <source>
        <dbReference type="Pfam" id="PF00557"/>
    </source>
</evidence>
<dbReference type="Gene3D" id="3.40.350.10">
    <property type="entry name" value="Creatinase/prolidase N-terminal domain"/>
    <property type="match status" value="1"/>
</dbReference>
<keyword evidence="6" id="KW-0464">Manganese</keyword>
<evidence type="ECO:0000256" key="3">
    <source>
        <dbReference type="ARBA" id="ARBA00022723"/>
    </source>
</evidence>
<keyword evidence="4" id="KW-0378">Hydrolase</keyword>
<dbReference type="Pfam" id="PF00557">
    <property type="entry name" value="Peptidase_M24"/>
    <property type="match status" value="1"/>
</dbReference>
<feature type="non-terminal residue" evidence="9">
    <location>
        <position position="1"/>
    </location>
</feature>
<accession>A0AAN5CI68</accession>
<evidence type="ECO:0000256" key="5">
    <source>
        <dbReference type="ARBA" id="ARBA00023049"/>
    </source>
</evidence>
<organism evidence="9 10">
    <name type="scientific">Pristionchus mayeri</name>
    <dbReference type="NCBI Taxonomy" id="1317129"/>
    <lineage>
        <taxon>Eukaryota</taxon>
        <taxon>Metazoa</taxon>
        <taxon>Ecdysozoa</taxon>
        <taxon>Nematoda</taxon>
        <taxon>Chromadorea</taxon>
        <taxon>Rhabditida</taxon>
        <taxon>Rhabditina</taxon>
        <taxon>Diplogasteromorpha</taxon>
        <taxon>Diplogasteroidea</taxon>
        <taxon>Neodiplogasteridae</taxon>
        <taxon>Pristionchus</taxon>
    </lineage>
</organism>
<dbReference type="GO" id="GO:0046872">
    <property type="term" value="F:metal ion binding"/>
    <property type="evidence" value="ECO:0007669"/>
    <property type="project" value="UniProtKB-KW"/>
</dbReference>
<keyword evidence="2" id="KW-0645">Protease</keyword>
<dbReference type="Proteomes" id="UP001328107">
    <property type="component" value="Unassembled WGS sequence"/>
</dbReference>
<dbReference type="InterPro" id="IPR029149">
    <property type="entry name" value="Creatin/AminoP/Spt16_N"/>
</dbReference>
<dbReference type="SUPFAM" id="SSF55920">
    <property type="entry name" value="Creatinase/aminopeptidase"/>
    <property type="match status" value="1"/>
</dbReference>
<dbReference type="PANTHER" id="PTHR48480:SF2">
    <property type="entry name" value="PEPTIDASE D"/>
    <property type="match status" value="1"/>
</dbReference>
<dbReference type="Gene3D" id="3.90.230.10">
    <property type="entry name" value="Creatinase/methionine aminopeptidase superfamily"/>
    <property type="match status" value="1"/>
</dbReference>
<protein>
    <recommendedName>
        <fullName evidence="8">Peptidase M24 domain-containing protein</fullName>
    </recommendedName>
</protein>
<feature type="domain" description="Peptidase M24" evidence="8">
    <location>
        <begin position="147"/>
        <end position="410"/>
    </location>
</feature>
<dbReference type="PROSITE" id="PS00491">
    <property type="entry name" value="PROLINE_PEPTIDASE"/>
    <property type="match status" value="1"/>
</dbReference>
<evidence type="ECO:0000313" key="9">
    <source>
        <dbReference type="EMBL" id="GMR44882.1"/>
    </source>
</evidence>
<sequence length="435" mass="47927">RSPTSSGRSVCTKASATLLSTSTRVDPCSSRPVSRLISPFGRARLPSAKMHGLLIKLYLRINDETWFKEKYAVDEAHFNDANTIHDVLASMGASTLLLLKAENTDSGNTLYPANFVGVEKFANDVNTLYPIIAELRVFKTDEELAVLRYASKIASDAHKAAMTHIKPGMYEYQLESLFRHTSYYHGGCRHLAYTCVAASGCDTSILHYGHANAPNSRQIKDGDMCLFDMGPEYCCYASDVTTSFPANGKFTDKQKFIYNAVLEANRAVLAAAKPGVRWTAMHELAEKIILTRLKEGGLLVGDVDEMVKARLGGYFMPHGLGHLIGLDVHDVGGYLGDATPRSTLPGLKSLRTTRTLQERMTITIEPGCYFIDTLLDQALADDNLKKFLVPAKLNEFRGQGGVRIEDDVIIWAKGAENMSQVPRTVEEIEAFMAAK</sequence>
<evidence type="ECO:0000256" key="1">
    <source>
        <dbReference type="ARBA" id="ARBA00001936"/>
    </source>
</evidence>
<dbReference type="GO" id="GO:0006508">
    <property type="term" value="P:proteolysis"/>
    <property type="evidence" value="ECO:0007669"/>
    <property type="project" value="UniProtKB-KW"/>
</dbReference>
<reference evidence="10" key="1">
    <citation type="submission" date="2022-10" db="EMBL/GenBank/DDBJ databases">
        <title>Genome assembly of Pristionchus species.</title>
        <authorList>
            <person name="Yoshida K."/>
            <person name="Sommer R.J."/>
        </authorList>
    </citation>
    <scope>NUCLEOTIDE SEQUENCE [LARGE SCALE GENOMIC DNA]</scope>
    <source>
        <strain evidence="10">RS5460</strain>
    </source>
</reference>
<dbReference type="InterPro" id="IPR001131">
    <property type="entry name" value="Peptidase_M24B_aminopep-P_CS"/>
</dbReference>
<dbReference type="InterPro" id="IPR036005">
    <property type="entry name" value="Creatinase/aminopeptidase-like"/>
</dbReference>
<keyword evidence="3 7" id="KW-0479">Metal-binding</keyword>
<evidence type="ECO:0000256" key="6">
    <source>
        <dbReference type="ARBA" id="ARBA00023211"/>
    </source>
</evidence>
<comment type="caution">
    <text evidence="9">The sequence shown here is derived from an EMBL/GenBank/DDBJ whole genome shotgun (WGS) entry which is preliminary data.</text>
</comment>
<comment type="similarity">
    <text evidence="7">Belongs to the peptidase M24B family.</text>
</comment>
<evidence type="ECO:0000256" key="2">
    <source>
        <dbReference type="ARBA" id="ARBA00022670"/>
    </source>
</evidence>
<dbReference type="PANTHER" id="PTHR48480">
    <property type="match status" value="1"/>
</dbReference>
<gene>
    <name evidence="9" type="ORF">PMAYCL1PPCAC_15077</name>
</gene>
<dbReference type="InterPro" id="IPR000994">
    <property type="entry name" value="Pept_M24"/>
</dbReference>
<dbReference type="AlphaFoldDB" id="A0AAN5CI68"/>
<comment type="cofactor">
    <cofactor evidence="1">
        <name>Mn(2+)</name>
        <dbReference type="ChEBI" id="CHEBI:29035"/>
    </cofactor>
</comment>
<dbReference type="GO" id="GO:0008237">
    <property type="term" value="F:metallopeptidase activity"/>
    <property type="evidence" value="ECO:0007669"/>
    <property type="project" value="UniProtKB-KW"/>
</dbReference>
<dbReference type="EMBL" id="BTRK01000004">
    <property type="protein sequence ID" value="GMR44882.1"/>
    <property type="molecule type" value="Genomic_DNA"/>
</dbReference>
<proteinExistence type="inferred from homology"/>
<dbReference type="CDD" id="cd01087">
    <property type="entry name" value="Prolidase"/>
    <property type="match status" value="1"/>
</dbReference>
<keyword evidence="5" id="KW-0482">Metalloprotease</keyword>